<dbReference type="GO" id="GO:0016887">
    <property type="term" value="F:ATP hydrolysis activity"/>
    <property type="evidence" value="ECO:0007669"/>
    <property type="project" value="InterPro"/>
</dbReference>
<keyword evidence="7" id="KW-1278">Translocase</keyword>
<dbReference type="EMBL" id="CM001441">
    <property type="protein sequence ID" value="EHQ88205.1"/>
    <property type="molecule type" value="Genomic_DNA"/>
</dbReference>
<dbReference type="GO" id="GO:0042626">
    <property type="term" value="F:ATPase-coupled transmembrane transporter activity"/>
    <property type="evidence" value="ECO:0007669"/>
    <property type="project" value="TreeGrafter"/>
</dbReference>
<dbReference type="PROSITE" id="PS00211">
    <property type="entry name" value="ABC_TRANSPORTER_1"/>
    <property type="match status" value="1"/>
</dbReference>
<evidence type="ECO:0000256" key="7">
    <source>
        <dbReference type="ARBA" id="ARBA00022967"/>
    </source>
</evidence>
<dbReference type="InterPro" id="IPR003593">
    <property type="entry name" value="AAA+_ATPase"/>
</dbReference>
<accession>H5Y207</accession>
<dbReference type="Pfam" id="PF00005">
    <property type="entry name" value="ABC_tran"/>
    <property type="match status" value="1"/>
</dbReference>
<evidence type="ECO:0000256" key="6">
    <source>
        <dbReference type="ARBA" id="ARBA00022840"/>
    </source>
</evidence>
<comment type="similarity">
    <text evidence="2">Belongs to the ABC transporter superfamily.</text>
</comment>
<dbReference type="NCBIfam" id="TIGR04520">
    <property type="entry name" value="ECF_ATPase_1"/>
    <property type="match status" value="1"/>
</dbReference>
<dbReference type="Gene3D" id="3.40.50.300">
    <property type="entry name" value="P-loop containing nucleotide triphosphate hydrolases"/>
    <property type="match status" value="1"/>
</dbReference>
<comment type="subcellular location">
    <subcellularLocation>
        <location evidence="1">Cell membrane</location>
        <topology evidence="1">Peripheral membrane protein</topology>
    </subcellularLocation>
</comment>
<dbReference type="GO" id="GO:0043190">
    <property type="term" value="C:ATP-binding cassette (ABC) transporter complex"/>
    <property type="evidence" value="ECO:0007669"/>
    <property type="project" value="TreeGrafter"/>
</dbReference>
<dbReference type="SUPFAM" id="SSF52540">
    <property type="entry name" value="P-loop containing nucleoside triphosphate hydrolases"/>
    <property type="match status" value="1"/>
</dbReference>
<dbReference type="HOGENOM" id="CLU_000604_1_22_9"/>
<name>H5Y207_9FIRM</name>
<dbReference type="InterPro" id="IPR003439">
    <property type="entry name" value="ABC_transporter-like_ATP-bd"/>
</dbReference>
<dbReference type="Proteomes" id="UP000005104">
    <property type="component" value="Chromosome"/>
</dbReference>
<dbReference type="InterPro" id="IPR027417">
    <property type="entry name" value="P-loop_NTPase"/>
</dbReference>
<keyword evidence="5" id="KW-0547">Nucleotide-binding</keyword>
<dbReference type="InterPro" id="IPR030947">
    <property type="entry name" value="EcfA_1"/>
</dbReference>
<reference evidence="10 11" key="1">
    <citation type="submission" date="2011-11" db="EMBL/GenBank/DDBJ databases">
        <title>The Noncontiguous Finished genome of Desulfosporosinus youngiae DSM 17734.</title>
        <authorList>
            <consortium name="US DOE Joint Genome Institute (JGI-PGF)"/>
            <person name="Lucas S."/>
            <person name="Han J."/>
            <person name="Lapidus A."/>
            <person name="Cheng J.-F."/>
            <person name="Goodwin L."/>
            <person name="Pitluck S."/>
            <person name="Peters L."/>
            <person name="Ovchinnikova G."/>
            <person name="Lu M."/>
            <person name="Land M.L."/>
            <person name="Hauser L."/>
            <person name="Pester M."/>
            <person name="Spring S."/>
            <person name="Ollivier B."/>
            <person name="Rattei T."/>
            <person name="Klenk H.-P."/>
            <person name="Wagner M."/>
            <person name="Loy A."/>
            <person name="Woyke T.J."/>
        </authorList>
    </citation>
    <scope>NUCLEOTIDE SEQUENCE [LARGE SCALE GENOMIC DNA]</scope>
    <source>
        <strain evidence="10 11">DSM 17734</strain>
    </source>
</reference>
<feature type="domain" description="ABC transporter" evidence="9">
    <location>
        <begin position="7"/>
        <end position="241"/>
    </location>
</feature>
<sequence length="294" mass="32278">MIMKTMIRVHNLTYTYEKGRPPVLKDINLQIGEGEYIAIIGPNGCGKTTLIRHFNALLLPSAGEVQVGEFNTRETKHLREIRRKVGMAFQNADNQIVGMSVEEDVAFGPGNLGLPSAEVRRRVDQALATAGLTELRTRPPHTLSGGQKQRLALAGLLAMEPEFIVLDEPTASLDPESKKKVSQLLKTLNSQGIGIVHVTHSMDEATLADRVLVLDQGELVADGNPRDILSRVDWLKSLGLAPTYITELMWRLHQAGIDVNTSIFTIDSAVEEIASLLKHHKNSSSRAKLPGKVM</sequence>
<organism evidence="10 11">
    <name type="scientific">Desulfosporosinus youngiae DSM 17734</name>
    <dbReference type="NCBI Taxonomy" id="768710"/>
    <lineage>
        <taxon>Bacteria</taxon>
        <taxon>Bacillati</taxon>
        <taxon>Bacillota</taxon>
        <taxon>Clostridia</taxon>
        <taxon>Eubacteriales</taxon>
        <taxon>Desulfitobacteriaceae</taxon>
        <taxon>Desulfosporosinus</taxon>
    </lineage>
</organism>
<proteinExistence type="inferred from homology"/>
<dbReference type="InterPro" id="IPR015856">
    <property type="entry name" value="ABC_transpr_CbiO/EcfA_su"/>
</dbReference>
<dbReference type="STRING" id="768710.DesyoDRAFT_1033"/>
<protein>
    <submittedName>
        <fullName evidence="10">ABC-type cobalt transport system, ATPase component</fullName>
    </submittedName>
</protein>
<dbReference type="FunFam" id="3.40.50.300:FF:000224">
    <property type="entry name" value="Energy-coupling factor transporter ATP-binding protein EcfA"/>
    <property type="match status" value="1"/>
</dbReference>
<keyword evidence="8" id="KW-0472">Membrane</keyword>
<dbReference type="PROSITE" id="PS50893">
    <property type="entry name" value="ABC_TRANSPORTER_2"/>
    <property type="match status" value="1"/>
</dbReference>
<dbReference type="GO" id="GO:0005524">
    <property type="term" value="F:ATP binding"/>
    <property type="evidence" value="ECO:0007669"/>
    <property type="project" value="UniProtKB-KW"/>
</dbReference>
<dbReference type="InterPro" id="IPR017871">
    <property type="entry name" value="ABC_transporter-like_CS"/>
</dbReference>
<dbReference type="PANTHER" id="PTHR43553:SF24">
    <property type="entry name" value="ENERGY-COUPLING FACTOR TRANSPORTER ATP-BINDING PROTEIN ECFA1"/>
    <property type="match status" value="1"/>
</dbReference>
<keyword evidence="4" id="KW-1003">Cell membrane</keyword>
<evidence type="ECO:0000256" key="3">
    <source>
        <dbReference type="ARBA" id="ARBA00022448"/>
    </source>
</evidence>
<dbReference type="CDD" id="cd03225">
    <property type="entry name" value="ABC_cobalt_CbiO_domain1"/>
    <property type="match status" value="1"/>
</dbReference>
<evidence type="ECO:0000256" key="1">
    <source>
        <dbReference type="ARBA" id="ARBA00004202"/>
    </source>
</evidence>
<gene>
    <name evidence="10" type="ORF">DesyoDRAFT_1033</name>
</gene>
<dbReference type="AlphaFoldDB" id="H5Y207"/>
<dbReference type="InterPro" id="IPR050095">
    <property type="entry name" value="ECF_ABC_transporter_ATP-bd"/>
</dbReference>
<evidence type="ECO:0000313" key="10">
    <source>
        <dbReference type="EMBL" id="EHQ88205.1"/>
    </source>
</evidence>
<dbReference type="PANTHER" id="PTHR43553">
    <property type="entry name" value="HEAVY METAL TRANSPORTER"/>
    <property type="match status" value="1"/>
</dbReference>
<evidence type="ECO:0000256" key="2">
    <source>
        <dbReference type="ARBA" id="ARBA00005417"/>
    </source>
</evidence>
<dbReference type="SMART" id="SM00382">
    <property type="entry name" value="AAA"/>
    <property type="match status" value="1"/>
</dbReference>
<keyword evidence="11" id="KW-1185">Reference proteome</keyword>
<evidence type="ECO:0000256" key="5">
    <source>
        <dbReference type="ARBA" id="ARBA00022741"/>
    </source>
</evidence>
<evidence type="ECO:0000259" key="9">
    <source>
        <dbReference type="PROSITE" id="PS50893"/>
    </source>
</evidence>
<keyword evidence="6" id="KW-0067">ATP-binding</keyword>
<dbReference type="eggNOG" id="COG1122">
    <property type="taxonomic scope" value="Bacteria"/>
</dbReference>
<evidence type="ECO:0000256" key="4">
    <source>
        <dbReference type="ARBA" id="ARBA00022475"/>
    </source>
</evidence>
<evidence type="ECO:0000256" key="8">
    <source>
        <dbReference type="ARBA" id="ARBA00023136"/>
    </source>
</evidence>
<evidence type="ECO:0000313" key="11">
    <source>
        <dbReference type="Proteomes" id="UP000005104"/>
    </source>
</evidence>
<keyword evidence="3" id="KW-0813">Transport</keyword>